<gene>
    <name evidence="2" type="ORF">ACFO6V_00660</name>
</gene>
<proteinExistence type="predicted"/>
<feature type="signal peptide" evidence="1">
    <location>
        <begin position="1"/>
        <end position="30"/>
    </location>
</feature>
<keyword evidence="3" id="KW-1185">Reference proteome</keyword>
<dbReference type="PROSITE" id="PS51257">
    <property type="entry name" value="PROKAR_LIPOPROTEIN"/>
    <property type="match status" value="1"/>
</dbReference>
<keyword evidence="1" id="KW-0732">Signal</keyword>
<organism evidence="2 3">
    <name type="scientific">Promicromonospora alba</name>
    <dbReference type="NCBI Taxonomy" id="1616110"/>
    <lineage>
        <taxon>Bacteria</taxon>
        <taxon>Bacillati</taxon>
        <taxon>Actinomycetota</taxon>
        <taxon>Actinomycetes</taxon>
        <taxon>Micrococcales</taxon>
        <taxon>Promicromonosporaceae</taxon>
        <taxon>Promicromonospora</taxon>
    </lineage>
</organism>
<feature type="chain" id="PRO_5046399146" description="Lipoprotein" evidence="1">
    <location>
        <begin position="31"/>
        <end position="189"/>
    </location>
</feature>
<reference evidence="3" key="1">
    <citation type="journal article" date="2019" name="Int. J. Syst. Evol. Microbiol.">
        <title>The Global Catalogue of Microorganisms (GCM) 10K type strain sequencing project: providing services to taxonomists for standard genome sequencing and annotation.</title>
        <authorList>
            <consortium name="The Broad Institute Genomics Platform"/>
            <consortium name="The Broad Institute Genome Sequencing Center for Infectious Disease"/>
            <person name="Wu L."/>
            <person name="Ma J."/>
        </authorList>
    </citation>
    <scope>NUCLEOTIDE SEQUENCE [LARGE SCALE GENOMIC DNA]</scope>
    <source>
        <strain evidence="3">CCUG 42722</strain>
    </source>
</reference>
<name>A0ABV9HAW5_9MICO</name>
<evidence type="ECO:0000313" key="3">
    <source>
        <dbReference type="Proteomes" id="UP001596011"/>
    </source>
</evidence>
<evidence type="ECO:0008006" key="4">
    <source>
        <dbReference type="Google" id="ProtNLM"/>
    </source>
</evidence>
<comment type="caution">
    <text evidence="2">The sequence shown here is derived from an EMBL/GenBank/DDBJ whole genome shotgun (WGS) entry which is preliminary data.</text>
</comment>
<protein>
    <recommendedName>
        <fullName evidence="4">Lipoprotein</fullName>
    </recommendedName>
</protein>
<dbReference type="EMBL" id="JBHSFI010000001">
    <property type="protein sequence ID" value="MFC4626721.1"/>
    <property type="molecule type" value="Genomic_DNA"/>
</dbReference>
<sequence>MMRRQAGAALGVIGVISTMGLLSGCMSDQAAAGFTAPEDYETIEQLVSDADVVAFVQAGDSAVDVVDRVPYTRTELKLRKVLLGVVAKNAHLAVTQVGSTSSPPGAGLAAVLRDGHEYVVVLHRTGAGEFEIVGPGVWRADTLGTSLTLHTTMLPCVPAAIPHVTTPWALEVELGEAGESLGTSVIGSY</sequence>
<dbReference type="RefSeq" id="WP_377131109.1">
    <property type="nucleotide sequence ID" value="NZ_JBHSFI010000001.1"/>
</dbReference>
<dbReference type="Proteomes" id="UP001596011">
    <property type="component" value="Unassembled WGS sequence"/>
</dbReference>
<accession>A0ABV9HAW5</accession>
<evidence type="ECO:0000256" key="1">
    <source>
        <dbReference type="SAM" id="SignalP"/>
    </source>
</evidence>
<evidence type="ECO:0000313" key="2">
    <source>
        <dbReference type="EMBL" id="MFC4626721.1"/>
    </source>
</evidence>